<dbReference type="CDD" id="cd02513">
    <property type="entry name" value="CMP-NeuAc_Synthase"/>
    <property type="match status" value="1"/>
</dbReference>
<dbReference type="InterPro" id="IPR029044">
    <property type="entry name" value="Nucleotide-diphossugar_trans"/>
</dbReference>
<dbReference type="HOGENOM" id="CLU_042930_1_1_6"/>
<gene>
    <name evidence="1" type="ORF">PTD2_12054</name>
</gene>
<evidence type="ECO:0000313" key="2">
    <source>
        <dbReference type="Proteomes" id="UP000006201"/>
    </source>
</evidence>
<dbReference type="Proteomes" id="UP000006201">
    <property type="component" value="Unassembled WGS sequence"/>
</dbReference>
<dbReference type="InterPro" id="IPR050793">
    <property type="entry name" value="CMP-NeuNAc_synthase"/>
</dbReference>
<name>A4C6E5_9GAMM</name>
<dbReference type="RefSeq" id="WP_009837423.1">
    <property type="nucleotide sequence ID" value="NZ_AAOH01000002.1"/>
</dbReference>
<dbReference type="GO" id="GO:0008781">
    <property type="term" value="F:N-acylneuraminate cytidylyltransferase activity"/>
    <property type="evidence" value="ECO:0007669"/>
    <property type="project" value="TreeGrafter"/>
</dbReference>
<dbReference type="STRING" id="87626.PTD2_12054"/>
<comment type="caution">
    <text evidence="1">The sequence shown here is derived from an EMBL/GenBank/DDBJ whole genome shotgun (WGS) entry which is preliminary data.</text>
</comment>
<dbReference type="eggNOG" id="COG1083">
    <property type="taxonomic scope" value="Bacteria"/>
</dbReference>
<dbReference type="PANTHER" id="PTHR21485">
    <property type="entry name" value="HAD SUPERFAMILY MEMBERS CMAS AND KDSC"/>
    <property type="match status" value="1"/>
</dbReference>
<accession>A4C6E5</accession>
<dbReference type="AlphaFoldDB" id="A4C6E5"/>
<sequence>MSPKKIIAFTFARAGSKGIINKNIKPLCGRPLIEYAIESGRTHPLINDVYVSTDGNEIAAIAAQAGAKVINRPEHLAADTASEWHAWQHAVEQLVQNNEMGLDDIFISLPATAPLRDAQDVTNALTQFSVSDADLALGITTADRSPYFNMVVQNDAGLIELVINEHNYVRRQDVPVVWDVTTVFYVSTARFILENTGVLSGKTLGIVVPKERAIDIDTQYDFDIAEFLMNKKVKNENP</sequence>
<keyword evidence="2" id="KW-1185">Reference proteome</keyword>
<organism evidence="1 2">
    <name type="scientific">Pseudoalteromonas tunicata D2</name>
    <dbReference type="NCBI Taxonomy" id="87626"/>
    <lineage>
        <taxon>Bacteria</taxon>
        <taxon>Pseudomonadati</taxon>
        <taxon>Pseudomonadota</taxon>
        <taxon>Gammaproteobacteria</taxon>
        <taxon>Alteromonadales</taxon>
        <taxon>Pseudoalteromonadaceae</taxon>
        <taxon>Pseudoalteromonas</taxon>
    </lineage>
</organism>
<dbReference type="PANTHER" id="PTHR21485:SF6">
    <property type="entry name" value="N-ACYLNEURAMINATE CYTIDYLYLTRANSFERASE-RELATED"/>
    <property type="match status" value="1"/>
</dbReference>
<reference evidence="1 2" key="1">
    <citation type="submission" date="2006-02" db="EMBL/GenBank/DDBJ databases">
        <authorList>
            <person name="Moran M.A."/>
            <person name="Kjelleberg S."/>
            <person name="Egan S."/>
            <person name="Saunders N."/>
            <person name="Thomas T."/>
            <person name="Ferriera S."/>
            <person name="Johnson J."/>
            <person name="Kravitz S."/>
            <person name="Halpern A."/>
            <person name="Remington K."/>
            <person name="Beeson K."/>
            <person name="Tran B."/>
            <person name="Rogers Y.-H."/>
            <person name="Friedman R."/>
            <person name="Venter J.C."/>
        </authorList>
    </citation>
    <scope>NUCLEOTIDE SEQUENCE [LARGE SCALE GENOMIC DNA]</scope>
    <source>
        <strain evidence="1 2">D2</strain>
    </source>
</reference>
<dbReference type="EMBL" id="AAOH01000002">
    <property type="protein sequence ID" value="EAR29549.1"/>
    <property type="molecule type" value="Genomic_DNA"/>
</dbReference>
<proteinExistence type="predicted"/>
<dbReference type="SUPFAM" id="SSF53448">
    <property type="entry name" value="Nucleotide-diphospho-sugar transferases"/>
    <property type="match status" value="1"/>
</dbReference>
<evidence type="ECO:0000313" key="1">
    <source>
        <dbReference type="EMBL" id="EAR29549.1"/>
    </source>
</evidence>
<dbReference type="Pfam" id="PF02348">
    <property type="entry name" value="CTP_transf_3"/>
    <property type="match status" value="1"/>
</dbReference>
<protein>
    <submittedName>
        <fullName evidence="1">CMP-N-acetylneuraminic acid synthetase</fullName>
    </submittedName>
</protein>
<dbReference type="Gene3D" id="3.90.550.10">
    <property type="entry name" value="Spore Coat Polysaccharide Biosynthesis Protein SpsA, Chain A"/>
    <property type="match status" value="1"/>
</dbReference>
<dbReference type="InterPro" id="IPR003329">
    <property type="entry name" value="Cytidylyl_trans"/>
</dbReference>